<accession>A0ABV6MAD7</accession>
<evidence type="ECO:0000313" key="4">
    <source>
        <dbReference type="Proteomes" id="UP001589867"/>
    </source>
</evidence>
<reference evidence="3 4" key="1">
    <citation type="submission" date="2024-09" db="EMBL/GenBank/DDBJ databases">
        <authorList>
            <person name="Sun Q."/>
            <person name="Mori K."/>
        </authorList>
    </citation>
    <scope>NUCLEOTIDE SEQUENCE [LARGE SCALE GENOMIC DNA]</scope>
    <source>
        <strain evidence="3 4">TBRC 3947</strain>
    </source>
</reference>
<evidence type="ECO:0000259" key="2">
    <source>
        <dbReference type="Pfam" id="PF09863"/>
    </source>
</evidence>
<keyword evidence="1 3" id="KW-0456">Lyase</keyword>
<feature type="domain" description="DUF2090" evidence="2">
    <location>
        <begin position="3"/>
        <end position="291"/>
    </location>
</feature>
<dbReference type="PANTHER" id="PTHR39340">
    <property type="entry name" value="SULFOFRUCTOSEPHOSPHATE ALDOLASE"/>
    <property type="match status" value="1"/>
</dbReference>
<evidence type="ECO:0000256" key="1">
    <source>
        <dbReference type="ARBA" id="ARBA00023239"/>
    </source>
</evidence>
<gene>
    <name evidence="3" type="ORF">ACFFIA_27640</name>
</gene>
<dbReference type="EC" id="4.1.2.29" evidence="3"/>
<name>A0ABV6MAD7_9ACTN</name>
<dbReference type="RefSeq" id="WP_377255818.1">
    <property type="nucleotide sequence ID" value="NZ_JBHLUH010000060.1"/>
</dbReference>
<comment type="caution">
    <text evidence="3">The sequence shown here is derived from an EMBL/GenBank/DDBJ whole genome shotgun (WGS) entry which is preliminary data.</text>
</comment>
<dbReference type="InterPro" id="IPR050552">
    <property type="entry name" value="LacD_aldolase"/>
</dbReference>
<dbReference type="InterPro" id="IPR018659">
    <property type="entry name" value="DUF2090"/>
</dbReference>
<dbReference type="GO" id="GO:0047441">
    <property type="term" value="F:5-dehydro-2-deoxyphosphogluconate aldolase activity"/>
    <property type="evidence" value="ECO:0007669"/>
    <property type="project" value="UniProtKB-EC"/>
</dbReference>
<sequence>MTRTTPDPLYMMAYDHRQVLRDLYGQAAEGRFTETKLVALDVLDRVAAAGVPRAALGFLVDEEYGAPAARTARQRDIYLAMPIEASRTKIFELQYPADYAERFAGFQPECVKALVFHNPADDDARKEVQFTRIAEVATWAHRHGHDFLLEVLVTPTAAQLAGCGEDTAAFRREALPGLLVESIAEYQARGIEPDIWKIEGLDTVEACEAVGAQATVGGRGQVRCIVLGSGASLQTVGTWLRAAARVPAFAGFAVGRSVWHRPLGDLLAGTATRDEAVDRMVAAFTGLIDAFGRTDLEMTLRA</sequence>
<keyword evidence="4" id="KW-1185">Reference proteome</keyword>
<dbReference type="EMBL" id="JBHLUH010000060">
    <property type="protein sequence ID" value="MFC0531422.1"/>
    <property type="molecule type" value="Genomic_DNA"/>
</dbReference>
<dbReference type="Gene3D" id="3.20.20.70">
    <property type="entry name" value="Aldolase class I"/>
    <property type="match status" value="1"/>
</dbReference>
<dbReference type="Proteomes" id="UP001589867">
    <property type="component" value="Unassembled WGS sequence"/>
</dbReference>
<protein>
    <submittedName>
        <fullName evidence="3">2-deoxy-5-keto-D-gluconate 6-phosphate aldolase domain-containing protein</fullName>
        <ecNumber evidence="3">4.1.2.29</ecNumber>
    </submittedName>
</protein>
<proteinExistence type="predicted"/>
<dbReference type="Pfam" id="PF09863">
    <property type="entry name" value="DUF2090"/>
    <property type="match status" value="1"/>
</dbReference>
<dbReference type="PANTHER" id="PTHR39340:SF1">
    <property type="entry name" value="SULFOFRUCTOSEPHOSPHATE ALDOLASE"/>
    <property type="match status" value="1"/>
</dbReference>
<evidence type="ECO:0000313" key="3">
    <source>
        <dbReference type="EMBL" id="MFC0531422.1"/>
    </source>
</evidence>
<organism evidence="3 4">
    <name type="scientific">Phytohabitans kaempferiae</name>
    <dbReference type="NCBI Taxonomy" id="1620943"/>
    <lineage>
        <taxon>Bacteria</taxon>
        <taxon>Bacillati</taxon>
        <taxon>Actinomycetota</taxon>
        <taxon>Actinomycetes</taxon>
        <taxon>Micromonosporales</taxon>
        <taxon>Micromonosporaceae</taxon>
    </lineage>
</organism>
<dbReference type="SUPFAM" id="SSF51569">
    <property type="entry name" value="Aldolase"/>
    <property type="match status" value="1"/>
</dbReference>
<dbReference type="InterPro" id="IPR013785">
    <property type="entry name" value="Aldolase_TIM"/>
</dbReference>